<dbReference type="OrthoDB" id="8783038at2759"/>
<dbReference type="PRINTS" id="PR00008">
    <property type="entry name" value="DAGPEDOMAIN"/>
</dbReference>
<dbReference type="FunFam" id="2.30.30.40:FF:000072">
    <property type="entry name" value="Unconventional Myosin IB"/>
    <property type="match status" value="1"/>
</dbReference>
<dbReference type="PROSITE" id="PS50002">
    <property type="entry name" value="SH3"/>
    <property type="match status" value="2"/>
</dbReference>
<feature type="coiled-coil region" evidence="6">
    <location>
        <begin position="131"/>
        <end position="179"/>
    </location>
</feature>
<dbReference type="CDD" id="cd20824">
    <property type="entry name" value="C1_SpBZZ1-like"/>
    <property type="match status" value="1"/>
</dbReference>
<evidence type="ECO:0000256" key="3">
    <source>
        <dbReference type="ARBA" id="ARBA00022833"/>
    </source>
</evidence>
<evidence type="ECO:0000259" key="8">
    <source>
        <dbReference type="PROSITE" id="PS50002"/>
    </source>
</evidence>
<dbReference type="PROSITE" id="PS00479">
    <property type="entry name" value="ZF_DAG_PE_1"/>
    <property type="match status" value="1"/>
</dbReference>
<dbReference type="PANTHER" id="PTHR15735:SF21">
    <property type="entry name" value="PROTEIN NERVOUS WRECK"/>
    <property type="match status" value="1"/>
</dbReference>
<dbReference type="PRINTS" id="PR00499">
    <property type="entry name" value="P67PHOX"/>
</dbReference>
<feature type="region of interest" description="Disordered" evidence="7">
    <location>
        <begin position="629"/>
        <end position="655"/>
    </location>
</feature>
<accession>A0A8H7QQ88</accession>
<dbReference type="PANTHER" id="PTHR15735">
    <property type="entry name" value="FCH AND DOUBLE SH3 DOMAINS PROTEIN"/>
    <property type="match status" value="1"/>
</dbReference>
<dbReference type="Gene3D" id="1.20.1270.60">
    <property type="entry name" value="Arfaptin homology (AH) domain/BAR domain"/>
    <property type="match status" value="1"/>
</dbReference>
<dbReference type="Proteomes" id="UP000650833">
    <property type="component" value="Unassembled WGS sequence"/>
</dbReference>
<dbReference type="InterPro" id="IPR036028">
    <property type="entry name" value="SH3-like_dom_sf"/>
</dbReference>
<evidence type="ECO:0000256" key="4">
    <source>
        <dbReference type="PROSITE-ProRule" id="PRU00192"/>
    </source>
</evidence>
<feature type="domain" description="F-BAR" evidence="10">
    <location>
        <begin position="1"/>
        <end position="268"/>
    </location>
</feature>
<dbReference type="Pfam" id="PF14604">
    <property type="entry name" value="SH3_9"/>
    <property type="match status" value="2"/>
</dbReference>
<evidence type="ECO:0000313" key="11">
    <source>
        <dbReference type="EMBL" id="KAG2195795.1"/>
    </source>
</evidence>
<dbReference type="Gene3D" id="2.30.30.40">
    <property type="entry name" value="SH3 Domains"/>
    <property type="match status" value="2"/>
</dbReference>
<dbReference type="InterPro" id="IPR001452">
    <property type="entry name" value="SH3_domain"/>
</dbReference>
<dbReference type="SUPFAM" id="SSF57889">
    <property type="entry name" value="Cysteine-rich domain"/>
    <property type="match status" value="1"/>
</dbReference>
<keyword evidence="12" id="KW-1185">Reference proteome</keyword>
<evidence type="ECO:0000256" key="2">
    <source>
        <dbReference type="ARBA" id="ARBA00022723"/>
    </source>
</evidence>
<dbReference type="SUPFAM" id="SSF50044">
    <property type="entry name" value="SH3-domain"/>
    <property type="match status" value="2"/>
</dbReference>
<dbReference type="GO" id="GO:0046872">
    <property type="term" value="F:metal ion binding"/>
    <property type="evidence" value="ECO:0007669"/>
    <property type="project" value="UniProtKB-KW"/>
</dbReference>
<dbReference type="InterPro" id="IPR002219">
    <property type="entry name" value="PKC_DAG/PE"/>
</dbReference>
<dbReference type="InterPro" id="IPR020454">
    <property type="entry name" value="DAG/PE-bd"/>
</dbReference>
<dbReference type="Pfam" id="PF00130">
    <property type="entry name" value="C1_1"/>
    <property type="match status" value="1"/>
</dbReference>
<dbReference type="SUPFAM" id="SSF103657">
    <property type="entry name" value="BAR/IMD domain-like"/>
    <property type="match status" value="1"/>
</dbReference>
<evidence type="ECO:0000256" key="1">
    <source>
        <dbReference type="ARBA" id="ARBA00022443"/>
    </source>
</evidence>
<dbReference type="GO" id="GO:0030864">
    <property type="term" value="C:cortical actin cytoskeleton"/>
    <property type="evidence" value="ECO:0007669"/>
    <property type="project" value="UniProtKB-ARBA"/>
</dbReference>
<dbReference type="AlphaFoldDB" id="A0A8H7QQ88"/>
<dbReference type="Gene3D" id="3.30.60.20">
    <property type="match status" value="1"/>
</dbReference>
<reference evidence="11" key="1">
    <citation type="submission" date="2020-12" db="EMBL/GenBank/DDBJ databases">
        <title>Metabolic potential, ecology and presence of endohyphal bacteria is reflected in genomic diversity of Mucoromycotina.</title>
        <authorList>
            <person name="Muszewska A."/>
            <person name="Okrasinska A."/>
            <person name="Steczkiewicz K."/>
            <person name="Drgas O."/>
            <person name="Orlowska M."/>
            <person name="Perlinska-Lenart U."/>
            <person name="Aleksandrzak-Piekarczyk T."/>
            <person name="Szatraj K."/>
            <person name="Zielenkiewicz U."/>
            <person name="Pilsyk S."/>
            <person name="Malc E."/>
            <person name="Mieczkowski P."/>
            <person name="Kruszewska J.S."/>
            <person name="Biernat P."/>
            <person name="Pawlowska J."/>
        </authorList>
    </citation>
    <scope>NUCLEOTIDE SEQUENCE</scope>
    <source>
        <strain evidence="11">CBS 226.32</strain>
    </source>
</reference>
<dbReference type="InterPro" id="IPR046349">
    <property type="entry name" value="C1-like_sf"/>
</dbReference>
<feature type="coiled-coil region" evidence="6">
    <location>
        <begin position="39"/>
        <end position="66"/>
    </location>
</feature>
<evidence type="ECO:0000313" key="12">
    <source>
        <dbReference type="Proteomes" id="UP000650833"/>
    </source>
</evidence>
<feature type="domain" description="Phorbol-ester/DAG-type" evidence="9">
    <location>
        <begin position="410"/>
        <end position="460"/>
    </location>
</feature>
<dbReference type="SMART" id="SM00326">
    <property type="entry name" value="SH3"/>
    <property type="match status" value="2"/>
</dbReference>
<dbReference type="GO" id="GO:0030036">
    <property type="term" value="P:actin cytoskeleton organization"/>
    <property type="evidence" value="ECO:0007669"/>
    <property type="project" value="UniProtKB-ARBA"/>
</dbReference>
<feature type="compositionally biased region" description="Pro residues" evidence="7">
    <location>
        <begin position="634"/>
        <end position="654"/>
    </location>
</feature>
<keyword evidence="5 6" id="KW-0175">Coiled coil</keyword>
<dbReference type="PRINTS" id="PR00452">
    <property type="entry name" value="SH3DOMAIN"/>
</dbReference>
<evidence type="ECO:0000256" key="5">
    <source>
        <dbReference type="PROSITE-ProRule" id="PRU01077"/>
    </source>
</evidence>
<comment type="caution">
    <text evidence="11">The sequence shown here is derived from an EMBL/GenBank/DDBJ whole genome shotgun (WGS) entry which is preliminary data.</text>
</comment>
<evidence type="ECO:0000256" key="6">
    <source>
        <dbReference type="SAM" id="Coils"/>
    </source>
</evidence>
<dbReference type="Pfam" id="PF00611">
    <property type="entry name" value="FCH"/>
    <property type="match status" value="1"/>
</dbReference>
<protein>
    <recommendedName>
        <fullName evidence="13">Actin polymerization protein Bzz1</fullName>
    </recommendedName>
</protein>
<dbReference type="PROSITE" id="PS51741">
    <property type="entry name" value="F_BAR"/>
    <property type="match status" value="1"/>
</dbReference>
<name>A0A8H7QQ88_9FUNG</name>
<sequence length="708" mass="78298">MTFGTDLKDQVPSILKYVGDGIHSLTQFRNFIKERSSIEREYAQKLDNLSRKYKTHNKKIGNATDQQQEDWDWDDTSSTTASAWSQLLNQTTLVAKSRLRLVDDLNNVVVDSLRGTAARKEESRKKHAAFYQKLKSERDKTYAEKDKAKQLYDEACTEIENIKAKINKSSGDVDKLQRHLDACLLDRDNKKNLYLLSISVANAERAKYFEDDIPILADHLEDLDASRITALKIILKNYVDMETKLLTTVQKCHDDTMESVEKMDPSIDAGVFTRSALGAVEATEKAANVTFTFIPWNGGAHAAETIIDRDNNLVSSDSAVIFLNNKLIKDRKQLDVLADDLSKKSTDMSQLETTVKSIENKSSLDFDKFNEKLMDVIRDITLLSTQKVRVKSEVDLIIQNIGDDGLGAENHDFKSSSFTIPTTCDLCNSTIWGLSNKGFTCRACGFNCHAKCEMKVAPNCSKKKGQINPQPSPSTLQPIGARAIRQGSVSGGSINSIPTSFSTSNYNEPTSTLAQSYTASTATATTTTADYMRTLYTYDAQNTDELNIIEGDILTIVEPDDGTGWIKAQLGDQIGLIPANYIEYIKQENDNESLATTDASQHIPATVPEEYSATSPSIAEEALFTSQLANNDDIPPPPPPPPMPESSQPPPPPSEAVVALYDFEAVNAEELNIRQGDIITVTKKDDSGWWEGTLNGQSGIFPSNYVSA</sequence>
<dbReference type="EMBL" id="JAEPRC010000507">
    <property type="protein sequence ID" value="KAG2195795.1"/>
    <property type="molecule type" value="Genomic_DNA"/>
</dbReference>
<gene>
    <name evidence="11" type="ORF">INT46_003437</name>
</gene>
<dbReference type="PROSITE" id="PS50081">
    <property type="entry name" value="ZF_DAG_PE_2"/>
    <property type="match status" value="1"/>
</dbReference>
<keyword evidence="1 4" id="KW-0728">SH3 domain</keyword>
<evidence type="ECO:0008006" key="13">
    <source>
        <dbReference type="Google" id="ProtNLM"/>
    </source>
</evidence>
<keyword evidence="2" id="KW-0479">Metal-binding</keyword>
<dbReference type="InterPro" id="IPR001060">
    <property type="entry name" value="FCH_dom"/>
</dbReference>
<evidence type="ECO:0000256" key="7">
    <source>
        <dbReference type="SAM" id="MobiDB-lite"/>
    </source>
</evidence>
<dbReference type="SMART" id="SM00109">
    <property type="entry name" value="C1"/>
    <property type="match status" value="1"/>
</dbReference>
<organism evidence="11 12">
    <name type="scientific">Mucor plumbeus</name>
    <dbReference type="NCBI Taxonomy" id="97098"/>
    <lineage>
        <taxon>Eukaryota</taxon>
        <taxon>Fungi</taxon>
        <taxon>Fungi incertae sedis</taxon>
        <taxon>Mucoromycota</taxon>
        <taxon>Mucoromycotina</taxon>
        <taxon>Mucoromycetes</taxon>
        <taxon>Mucorales</taxon>
        <taxon>Mucorineae</taxon>
        <taxon>Mucoraceae</taxon>
        <taxon>Mucor</taxon>
    </lineage>
</organism>
<feature type="domain" description="SH3" evidence="8">
    <location>
        <begin position="527"/>
        <end position="587"/>
    </location>
</feature>
<dbReference type="GO" id="GO:0030833">
    <property type="term" value="P:regulation of actin filament polymerization"/>
    <property type="evidence" value="ECO:0007669"/>
    <property type="project" value="TreeGrafter"/>
</dbReference>
<evidence type="ECO:0000259" key="9">
    <source>
        <dbReference type="PROSITE" id="PS50081"/>
    </source>
</evidence>
<proteinExistence type="predicted"/>
<dbReference type="SMART" id="SM00055">
    <property type="entry name" value="FCH"/>
    <property type="match status" value="1"/>
</dbReference>
<dbReference type="InterPro" id="IPR031160">
    <property type="entry name" value="F_BAR_dom"/>
</dbReference>
<dbReference type="InterPro" id="IPR027267">
    <property type="entry name" value="AH/BAR_dom_sf"/>
</dbReference>
<keyword evidence="3" id="KW-0862">Zinc</keyword>
<feature type="domain" description="SH3" evidence="8">
    <location>
        <begin position="652"/>
        <end position="708"/>
    </location>
</feature>
<evidence type="ECO:0000259" key="10">
    <source>
        <dbReference type="PROSITE" id="PS51741"/>
    </source>
</evidence>